<evidence type="ECO:0000259" key="3">
    <source>
        <dbReference type="Pfam" id="PF01523"/>
    </source>
</evidence>
<dbReference type="PATRIC" id="fig|1123069.3.peg.3305"/>
<dbReference type="InterPro" id="IPR045570">
    <property type="entry name" value="Metalloprtase-TldD/E_cen_dom"/>
</dbReference>
<organism evidence="6 7">
    <name type="scientific">Rubellimicrobium thermophilum DSM 16684</name>
    <dbReference type="NCBI Taxonomy" id="1123069"/>
    <lineage>
        <taxon>Bacteria</taxon>
        <taxon>Pseudomonadati</taxon>
        <taxon>Pseudomonadota</taxon>
        <taxon>Alphaproteobacteria</taxon>
        <taxon>Rhodobacterales</taxon>
        <taxon>Roseobacteraceae</taxon>
        <taxon>Rubellimicrobium</taxon>
    </lineage>
</organism>
<dbReference type="InterPro" id="IPR045569">
    <property type="entry name" value="Metalloprtase-TldD/E_C"/>
</dbReference>
<dbReference type="GO" id="GO:0006508">
    <property type="term" value="P:proteolysis"/>
    <property type="evidence" value="ECO:0007669"/>
    <property type="project" value="UniProtKB-KW"/>
</dbReference>
<dbReference type="PANTHER" id="PTHR43421">
    <property type="entry name" value="METALLOPROTEASE PMBA"/>
    <property type="match status" value="1"/>
</dbReference>
<dbReference type="AlphaFoldDB" id="S9RW87"/>
<comment type="caution">
    <text evidence="6">The sequence shown here is derived from an EMBL/GenBank/DDBJ whole genome shotgun (WGS) entry which is preliminary data.</text>
</comment>
<feature type="domain" description="Metalloprotease TldD/E central" evidence="5">
    <location>
        <begin position="126"/>
        <end position="228"/>
    </location>
</feature>
<gene>
    <name evidence="6" type="ORF">ruthe_03337</name>
</gene>
<evidence type="ECO:0000313" key="7">
    <source>
        <dbReference type="Proteomes" id="UP000015346"/>
    </source>
</evidence>
<feature type="region of interest" description="Disordered" evidence="2">
    <location>
        <begin position="268"/>
        <end position="350"/>
    </location>
</feature>
<comment type="similarity">
    <text evidence="1">Belongs to the peptidase U62 family.</text>
</comment>
<dbReference type="STRING" id="1123069.ruthe_03337"/>
<dbReference type="Pfam" id="PF19290">
    <property type="entry name" value="PmbA_TldD_2nd"/>
    <property type="match status" value="1"/>
</dbReference>
<dbReference type="Gene3D" id="3.30.2290.10">
    <property type="entry name" value="PmbA/TldD superfamily"/>
    <property type="match status" value="1"/>
</dbReference>
<dbReference type="GO" id="GO:0008237">
    <property type="term" value="F:metallopeptidase activity"/>
    <property type="evidence" value="ECO:0007669"/>
    <property type="project" value="InterPro"/>
</dbReference>
<dbReference type="InterPro" id="IPR035068">
    <property type="entry name" value="TldD/PmbA_N"/>
</dbReference>
<sequence>MEPPMSLPSLDALAARLLEEARRAGAEAADAMVVRGQSLSVEVRASRLEEATRAEGVDLGLRVLIGRRQAVVSASDTRGDTLRQMAERAVAMAREAPEDATAGLADPALLAQGRDMTALDLADPAPEPEPAALEQEAREAEAAALAVPGVTQVEAASAGWSRREVALAATNGFAGRYTRTDRSLSVSAISGRGTAMQRDWDWDHRVHAADLRSPAEIGRTAGERAAAREGATRPPTGAFPVLFDERVAASLIGHLLGAINGGGGGAGRVLPARPAGTAGASRRPDPARGSPPPPQPRLAPLGCRRPADPPEGLRGGWHPAQLGARSGLRPPPRDGQHRQCRTHPGGTPAPAVTTVELTQGRASRDDLLAQMGRGLLVTSLIGSTINPHTGDYSRGAAGFWVEGGRISHPVHEATIAGNLIEMFARLVPANDARPHLTRVVPSLLIEEGMTVAGV</sequence>
<evidence type="ECO:0000256" key="2">
    <source>
        <dbReference type="SAM" id="MobiDB-lite"/>
    </source>
</evidence>
<name>S9RW87_9RHOB</name>
<feature type="domain" description="Metalloprotease TldD/E C-terminal" evidence="4">
    <location>
        <begin position="341"/>
        <end position="453"/>
    </location>
</feature>
<keyword evidence="7" id="KW-1185">Reference proteome</keyword>
<dbReference type="HOGENOM" id="CLU_026425_0_0_5"/>
<dbReference type="SUPFAM" id="SSF111283">
    <property type="entry name" value="Putative modulator of DNA gyrase, PmbA/TldD"/>
    <property type="match status" value="2"/>
</dbReference>
<protein>
    <submittedName>
        <fullName evidence="6">Putative Zn-dependent protease and their inactivated-like protein</fullName>
    </submittedName>
</protein>
<evidence type="ECO:0000259" key="4">
    <source>
        <dbReference type="Pfam" id="PF19289"/>
    </source>
</evidence>
<dbReference type="InterPro" id="IPR047657">
    <property type="entry name" value="PmbA"/>
</dbReference>
<dbReference type="InterPro" id="IPR036059">
    <property type="entry name" value="TldD/PmbA_sf"/>
</dbReference>
<feature type="domain" description="Metalloprotease TldD/E N-terminal" evidence="3">
    <location>
        <begin position="29"/>
        <end position="93"/>
    </location>
</feature>
<dbReference type="Proteomes" id="UP000015346">
    <property type="component" value="Unassembled WGS sequence"/>
</dbReference>
<dbReference type="PANTHER" id="PTHR43421:SF1">
    <property type="entry name" value="METALLOPROTEASE PMBA"/>
    <property type="match status" value="1"/>
</dbReference>
<evidence type="ECO:0000313" key="6">
    <source>
        <dbReference type="EMBL" id="EPX82295.1"/>
    </source>
</evidence>
<keyword evidence="6" id="KW-0378">Hydrolase</keyword>
<dbReference type="GO" id="GO:0005829">
    <property type="term" value="C:cytosol"/>
    <property type="evidence" value="ECO:0007669"/>
    <property type="project" value="TreeGrafter"/>
</dbReference>
<keyword evidence="6" id="KW-0645">Protease</keyword>
<evidence type="ECO:0000259" key="5">
    <source>
        <dbReference type="Pfam" id="PF19290"/>
    </source>
</evidence>
<dbReference type="InterPro" id="IPR002510">
    <property type="entry name" value="Metalloprtase-TldD/E_N"/>
</dbReference>
<dbReference type="EMBL" id="AOLV01000043">
    <property type="protein sequence ID" value="EPX82295.1"/>
    <property type="molecule type" value="Genomic_DNA"/>
</dbReference>
<evidence type="ECO:0000256" key="1">
    <source>
        <dbReference type="ARBA" id="ARBA00005836"/>
    </source>
</evidence>
<accession>S9RW87</accession>
<dbReference type="Pfam" id="PF01523">
    <property type="entry name" value="PmbA_TldD_1st"/>
    <property type="match status" value="1"/>
</dbReference>
<proteinExistence type="inferred from homology"/>
<reference evidence="6 7" key="1">
    <citation type="journal article" date="2013" name="Stand. Genomic Sci.">
        <title>Genome sequence of the reddish-pigmented Rubellimicrobium thermophilum type strain (DSM 16684(T)), a member of the Roseobacter clade.</title>
        <authorList>
            <person name="Fiebig A."/>
            <person name="Riedel T."/>
            <person name="Gronow S."/>
            <person name="Petersen J."/>
            <person name="Klenk H.P."/>
            <person name="Goker M."/>
        </authorList>
    </citation>
    <scope>NUCLEOTIDE SEQUENCE [LARGE SCALE GENOMIC DNA]</scope>
    <source>
        <strain evidence="6 7">DSM 16684</strain>
    </source>
</reference>
<dbReference type="Pfam" id="PF19289">
    <property type="entry name" value="PmbA_TldD_3rd"/>
    <property type="match status" value="1"/>
</dbReference>